<dbReference type="Proteomes" id="UP000214880">
    <property type="component" value="Unassembled WGS sequence"/>
</dbReference>
<dbReference type="STRING" id="146817.SAMN04488502_10460"/>
<keyword evidence="6 8" id="KW-1133">Transmembrane helix</keyword>
<dbReference type="InterPro" id="IPR000515">
    <property type="entry name" value="MetI-like"/>
</dbReference>
<comment type="similarity">
    <text evidence="2">Belongs to the binding-protein-dependent transport system permease family. CysTW subfamily.</text>
</comment>
<evidence type="ECO:0000313" key="11">
    <source>
        <dbReference type="Proteomes" id="UP000214880"/>
    </source>
</evidence>
<evidence type="ECO:0000256" key="4">
    <source>
        <dbReference type="ARBA" id="ARBA00022475"/>
    </source>
</evidence>
<proteinExistence type="inferred from homology"/>
<sequence>MDTTMLKHKKKSICWTPYLLMLPLLILMIGGLLIPLLNSFYISFTHYVAPAVYDSQSFTFANYMKFFETPNYITTLWRTIRISILSTLFCLLLGYPAAYYMSKLDGKKQQIYVLIYLTPWLINVAVKAFGWTILLANDGIINHALMYLHMIEKPLQMLYTEGSITIGVIHGCLILAVLPMYTSIKAIDPNLKYAAANLGAKPMQIFFKITLPLSRTGILAGGLIVFATTMAAYTTPVLLGGGRNRVLSYLVYEQSNRLMNWPMGAAIAFIIVIIAVLLIMAIQKNFEANKRRRDLL</sequence>
<dbReference type="OrthoDB" id="9807047at2"/>
<dbReference type="SUPFAM" id="SSF161098">
    <property type="entry name" value="MetI-like"/>
    <property type="match status" value="1"/>
</dbReference>
<evidence type="ECO:0000256" key="3">
    <source>
        <dbReference type="ARBA" id="ARBA00022448"/>
    </source>
</evidence>
<dbReference type="Gene3D" id="1.10.3720.10">
    <property type="entry name" value="MetI-like"/>
    <property type="match status" value="1"/>
</dbReference>
<dbReference type="InterPro" id="IPR035906">
    <property type="entry name" value="MetI-like_sf"/>
</dbReference>
<gene>
    <name evidence="10" type="ORF">SAMN04488502_10460</name>
</gene>
<feature type="transmembrane region" description="Helical" evidence="8">
    <location>
        <begin position="12"/>
        <end position="37"/>
    </location>
</feature>
<feature type="transmembrane region" description="Helical" evidence="8">
    <location>
        <begin position="113"/>
        <end position="136"/>
    </location>
</feature>
<evidence type="ECO:0000259" key="9">
    <source>
        <dbReference type="PROSITE" id="PS50928"/>
    </source>
</evidence>
<comment type="subcellular location">
    <subcellularLocation>
        <location evidence="1 8">Cell membrane</location>
        <topology evidence="1 8">Multi-pass membrane protein</topology>
    </subcellularLocation>
</comment>
<feature type="transmembrane region" description="Helical" evidence="8">
    <location>
        <begin position="218"/>
        <end position="239"/>
    </location>
</feature>
<evidence type="ECO:0000256" key="1">
    <source>
        <dbReference type="ARBA" id="ARBA00004651"/>
    </source>
</evidence>
<dbReference type="GO" id="GO:0055085">
    <property type="term" value="P:transmembrane transport"/>
    <property type="evidence" value="ECO:0007669"/>
    <property type="project" value="InterPro"/>
</dbReference>
<name>A0A1G9SP75_9FIRM</name>
<evidence type="ECO:0000256" key="5">
    <source>
        <dbReference type="ARBA" id="ARBA00022692"/>
    </source>
</evidence>
<evidence type="ECO:0000256" key="2">
    <source>
        <dbReference type="ARBA" id="ARBA00007069"/>
    </source>
</evidence>
<evidence type="ECO:0000256" key="7">
    <source>
        <dbReference type="ARBA" id="ARBA00023136"/>
    </source>
</evidence>
<accession>A0A1G9SP75</accession>
<keyword evidence="7 8" id="KW-0472">Membrane</keyword>
<dbReference type="PROSITE" id="PS50928">
    <property type="entry name" value="ABC_TM1"/>
    <property type="match status" value="1"/>
</dbReference>
<dbReference type="GO" id="GO:0005886">
    <property type="term" value="C:plasma membrane"/>
    <property type="evidence" value="ECO:0007669"/>
    <property type="project" value="UniProtKB-SubCell"/>
</dbReference>
<feature type="transmembrane region" description="Helical" evidence="8">
    <location>
        <begin position="259"/>
        <end position="282"/>
    </location>
</feature>
<evidence type="ECO:0000256" key="6">
    <source>
        <dbReference type="ARBA" id="ARBA00022989"/>
    </source>
</evidence>
<evidence type="ECO:0000256" key="8">
    <source>
        <dbReference type="RuleBase" id="RU363032"/>
    </source>
</evidence>
<organism evidence="10 11">
    <name type="scientific">Dendrosporobacter quercicolus</name>
    <dbReference type="NCBI Taxonomy" id="146817"/>
    <lineage>
        <taxon>Bacteria</taxon>
        <taxon>Bacillati</taxon>
        <taxon>Bacillota</taxon>
        <taxon>Negativicutes</taxon>
        <taxon>Selenomonadales</taxon>
        <taxon>Sporomusaceae</taxon>
        <taxon>Dendrosporobacter</taxon>
    </lineage>
</organism>
<dbReference type="PANTHER" id="PTHR42929">
    <property type="entry name" value="INNER MEMBRANE ABC TRANSPORTER PERMEASE PROTEIN YDCU-RELATED-RELATED"/>
    <property type="match status" value="1"/>
</dbReference>
<evidence type="ECO:0000313" key="10">
    <source>
        <dbReference type="EMBL" id="SDM36625.1"/>
    </source>
</evidence>
<keyword evidence="5 8" id="KW-0812">Transmembrane</keyword>
<dbReference type="AlphaFoldDB" id="A0A1G9SP75"/>
<dbReference type="RefSeq" id="WP_092072097.1">
    <property type="nucleotide sequence ID" value="NZ_FNHB01000004.1"/>
</dbReference>
<feature type="transmembrane region" description="Helical" evidence="8">
    <location>
        <begin position="156"/>
        <end position="178"/>
    </location>
</feature>
<keyword evidence="3 8" id="KW-0813">Transport</keyword>
<reference evidence="10 11" key="1">
    <citation type="submission" date="2016-10" db="EMBL/GenBank/DDBJ databases">
        <authorList>
            <person name="de Groot N.N."/>
        </authorList>
    </citation>
    <scope>NUCLEOTIDE SEQUENCE [LARGE SCALE GENOMIC DNA]</scope>
    <source>
        <strain evidence="10 11">DSM 1736</strain>
    </source>
</reference>
<feature type="domain" description="ABC transmembrane type-1" evidence="9">
    <location>
        <begin position="76"/>
        <end position="282"/>
    </location>
</feature>
<keyword evidence="11" id="KW-1185">Reference proteome</keyword>
<dbReference type="Pfam" id="PF00528">
    <property type="entry name" value="BPD_transp_1"/>
    <property type="match status" value="1"/>
</dbReference>
<keyword evidence="4" id="KW-1003">Cell membrane</keyword>
<dbReference type="EMBL" id="FNHB01000004">
    <property type="protein sequence ID" value="SDM36625.1"/>
    <property type="molecule type" value="Genomic_DNA"/>
</dbReference>
<protein>
    <submittedName>
        <fullName evidence="10">Putative spermidine/putrescine transport system permease protein</fullName>
    </submittedName>
</protein>
<feature type="transmembrane region" description="Helical" evidence="8">
    <location>
        <begin position="80"/>
        <end position="101"/>
    </location>
</feature>
<dbReference type="PANTHER" id="PTHR42929:SF5">
    <property type="entry name" value="ABC TRANSPORTER PERMEASE PROTEIN"/>
    <property type="match status" value="1"/>
</dbReference>
<dbReference type="CDD" id="cd06261">
    <property type="entry name" value="TM_PBP2"/>
    <property type="match status" value="1"/>
</dbReference>